<dbReference type="EMBL" id="JAIMBW010000001">
    <property type="protein sequence ID" value="MBY4892262.1"/>
    <property type="molecule type" value="Genomic_DNA"/>
</dbReference>
<dbReference type="InterPro" id="IPR028973">
    <property type="entry name" value="PhnB-like"/>
</dbReference>
<name>A0A975TWJ7_9RHOB</name>
<dbReference type="Pfam" id="PF06983">
    <property type="entry name" value="3-dmu-9_3-mt"/>
    <property type="match status" value="1"/>
</dbReference>
<proteinExistence type="predicted"/>
<organism evidence="3">
    <name type="scientific">Gymnodinialimonas phycosphaerae</name>
    <dbReference type="NCBI Taxonomy" id="2841589"/>
    <lineage>
        <taxon>Bacteria</taxon>
        <taxon>Pseudomonadati</taxon>
        <taxon>Pseudomonadota</taxon>
        <taxon>Alphaproteobacteria</taxon>
        <taxon>Rhodobacterales</taxon>
        <taxon>Paracoccaceae</taxon>
        <taxon>Gymnodinialimonas</taxon>
    </lineage>
</organism>
<dbReference type="PIRSF" id="PIRSF021700">
    <property type="entry name" value="3_dmu_93_MTrfase"/>
    <property type="match status" value="1"/>
</dbReference>
<dbReference type="AlphaFoldDB" id="A0A975TWJ7"/>
<dbReference type="PANTHER" id="PTHR33990">
    <property type="entry name" value="PROTEIN YJDN-RELATED"/>
    <property type="match status" value="1"/>
</dbReference>
<dbReference type="CDD" id="cd06588">
    <property type="entry name" value="PhnB_like"/>
    <property type="match status" value="1"/>
</dbReference>
<gene>
    <name evidence="2" type="ORF">KUL25_05735</name>
    <name evidence="3" type="ORF">KUL25_05740</name>
</gene>
<evidence type="ECO:0000313" key="4">
    <source>
        <dbReference type="Proteomes" id="UP000693972"/>
    </source>
</evidence>
<dbReference type="PANTHER" id="PTHR33990:SF4">
    <property type="entry name" value="PHNB-LIKE DOMAIN-CONTAINING PROTEIN"/>
    <property type="match status" value="1"/>
</dbReference>
<keyword evidence="4" id="KW-1185">Reference proteome</keyword>
<dbReference type="Gene3D" id="3.30.720.110">
    <property type="match status" value="1"/>
</dbReference>
<dbReference type="SUPFAM" id="SSF54593">
    <property type="entry name" value="Glyoxalase/Bleomycin resistance protein/Dihydroxybiphenyl dioxygenase"/>
    <property type="match status" value="1"/>
</dbReference>
<dbReference type="EMBL" id="CP078073">
    <property type="protein sequence ID" value="QXL89013.1"/>
    <property type="molecule type" value="Genomic_DNA"/>
</dbReference>
<dbReference type="InterPro" id="IPR029068">
    <property type="entry name" value="Glyas_Bleomycin-R_OHBP_Dase"/>
</dbReference>
<evidence type="ECO:0000259" key="1">
    <source>
        <dbReference type="Pfam" id="PF06983"/>
    </source>
</evidence>
<protein>
    <submittedName>
        <fullName evidence="3">VOC family protein</fullName>
    </submittedName>
</protein>
<evidence type="ECO:0000313" key="2">
    <source>
        <dbReference type="EMBL" id="MBY4892262.1"/>
    </source>
</evidence>
<feature type="domain" description="PhnB-like" evidence="1">
    <location>
        <begin position="4"/>
        <end position="121"/>
    </location>
</feature>
<evidence type="ECO:0000313" key="3">
    <source>
        <dbReference type="EMBL" id="QXL89013.1"/>
    </source>
</evidence>
<sequence>MTSLLPHLMFQGQLDAALTHWQGAFPDMVVTRTDGGDGPVTQANVVIAGQAISVFDSPPVHDFTFTPSISLMVCCDTRREVDAIAAHLGDGGEVLMPLDAYDFSARFTWLNDRFGVSWQIMVAP</sequence>
<dbReference type="Proteomes" id="UP000693972">
    <property type="component" value="Unassembled WGS sequence"/>
</dbReference>
<accession>A0A975TWJ7</accession>
<dbReference type="Gene3D" id="3.30.720.100">
    <property type="match status" value="1"/>
</dbReference>
<dbReference type="InterPro" id="IPR009725">
    <property type="entry name" value="3_dmu_93_MTrfase"/>
</dbReference>
<dbReference type="RefSeq" id="WP_257892071.1">
    <property type="nucleotide sequence ID" value="NZ_JAIMBW010000001.1"/>
</dbReference>
<reference evidence="3 4" key="1">
    <citation type="submission" date="2021-07" db="EMBL/GenBank/DDBJ databases">
        <title>Karlodiniumbacter phycospheric gen. nov., sp. nov., a phycosphere bacterium isolated from karlodinium veneficum.</title>
        <authorList>
            <person name="Peng Y."/>
            <person name="Jiang L."/>
            <person name="Lee J."/>
        </authorList>
    </citation>
    <scope>NUCLEOTIDE SEQUENCE</scope>
    <source>
        <strain evidence="3 4">N5</strain>
    </source>
</reference>